<name>A0AA41WUI2_9RALS</name>
<evidence type="ECO:0000259" key="2">
    <source>
        <dbReference type="Pfam" id="PF07811"/>
    </source>
</evidence>
<keyword evidence="1" id="KW-0472">Membrane</keyword>
<dbReference type="AlphaFoldDB" id="A0AA41WUI2"/>
<sequence length="165" mass="17511">MKTRQRQHGVALVELAIMLSLLLAITFAITEFGRAIYTYNTLAKATRDATRYLSTQAAGNTTSYTTATNLAVYGTPTVGSTQAPLAPGLTSSMVSICDASNTSCTSNIAQGTNPAINTVTVTISGYTFNPVIDMMAFLRFYAGGTGSITSFPFGNISVTMRQSYE</sequence>
<proteinExistence type="predicted"/>
<protein>
    <submittedName>
        <fullName evidence="3">Pilus assembly protein</fullName>
    </submittedName>
</protein>
<feature type="domain" description="TadE-like" evidence="2">
    <location>
        <begin position="9"/>
        <end position="51"/>
    </location>
</feature>
<keyword evidence="4" id="KW-1185">Reference proteome</keyword>
<dbReference type="RefSeq" id="WP_045203585.1">
    <property type="nucleotide sequence ID" value="NZ_CATYKT010000004.1"/>
</dbReference>
<evidence type="ECO:0000256" key="1">
    <source>
        <dbReference type="SAM" id="Phobius"/>
    </source>
</evidence>
<dbReference type="Proteomes" id="UP001162793">
    <property type="component" value="Unassembled WGS sequence"/>
</dbReference>
<dbReference type="InterPro" id="IPR012495">
    <property type="entry name" value="TadE-like_dom"/>
</dbReference>
<keyword evidence="1" id="KW-0812">Transmembrane</keyword>
<dbReference type="Pfam" id="PF07811">
    <property type="entry name" value="TadE"/>
    <property type="match status" value="1"/>
</dbReference>
<feature type="transmembrane region" description="Helical" evidence="1">
    <location>
        <begin position="12"/>
        <end position="30"/>
    </location>
</feature>
<accession>A0AA41WUI2</accession>
<comment type="caution">
    <text evidence="3">The sequence shown here is derived from an EMBL/GenBank/DDBJ whole genome shotgun (WGS) entry which is preliminary data.</text>
</comment>
<organism evidence="3 4">
    <name type="scientific">Ralstonia chuxiongensis</name>
    <dbReference type="NCBI Taxonomy" id="2957504"/>
    <lineage>
        <taxon>Bacteria</taxon>
        <taxon>Pseudomonadati</taxon>
        <taxon>Pseudomonadota</taxon>
        <taxon>Betaproteobacteria</taxon>
        <taxon>Burkholderiales</taxon>
        <taxon>Burkholderiaceae</taxon>
        <taxon>Ralstonia</taxon>
    </lineage>
</organism>
<evidence type="ECO:0000313" key="3">
    <source>
        <dbReference type="EMBL" id="MCP1172579.1"/>
    </source>
</evidence>
<gene>
    <name evidence="3" type="ORF">NKG59_09425</name>
</gene>
<keyword evidence="1" id="KW-1133">Transmembrane helix</keyword>
<evidence type="ECO:0000313" key="4">
    <source>
        <dbReference type="Proteomes" id="UP001162793"/>
    </source>
</evidence>
<dbReference type="EMBL" id="JAMYWC010000003">
    <property type="protein sequence ID" value="MCP1172579.1"/>
    <property type="molecule type" value="Genomic_DNA"/>
</dbReference>
<reference evidence="4" key="1">
    <citation type="journal article" date="2023" name="Front. Microbiol.">
        <title>Ralstonia chuxiongensis sp. nov., Ralstonia mojiangensis sp. nov., and Ralstonia soli sp. nov., isolated from tobacco fields, are three novel species in the family Burkholderiaceae.</title>
        <authorList>
            <person name="Lu C.H."/>
            <person name="Zhang Y.Y."/>
            <person name="Jiang N."/>
            <person name="Chen W."/>
            <person name="Shao X."/>
            <person name="Zhao Z.M."/>
            <person name="Lu W.L."/>
            <person name="Hu X."/>
            <person name="Xi Y.X."/>
            <person name="Zou S.Y."/>
            <person name="Wei Q.J."/>
            <person name="Lin Z.L."/>
            <person name="Gong L."/>
            <person name="Gai X.T."/>
            <person name="Zhang L.Q."/>
            <person name="Li J.Y."/>
            <person name="Jin Y."/>
            <person name="Xia Z.Y."/>
        </authorList>
    </citation>
    <scope>NUCLEOTIDE SEQUENCE [LARGE SCALE GENOMIC DNA]</scope>
    <source>
        <strain evidence="4">21YRMH01-3</strain>
    </source>
</reference>